<protein>
    <submittedName>
        <fullName evidence="2">Uncharacterized protein</fullName>
    </submittedName>
</protein>
<evidence type="ECO:0000313" key="2">
    <source>
        <dbReference type="EMBL" id="GAA0605882.1"/>
    </source>
</evidence>
<comment type="caution">
    <text evidence="2">The sequence shown here is derived from an EMBL/GenBank/DDBJ whole genome shotgun (WGS) entry which is preliminary data.</text>
</comment>
<evidence type="ECO:0000256" key="1">
    <source>
        <dbReference type="SAM" id="MobiDB-lite"/>
    </source>
</evidence>
<keyword evidence="3" id="KW-1185">Reference proteome</keyword>
<gene>
    <name evidence="2" type="ORF">GCM10010394_39710</name>
</gene>
<name>A0ABP3RFK5_9ACTN</name>
<evidence type="ECO:0000313" key="3">
    <source>
        <dbReference type="Proteomes" id="UP001500668"/>
    </source>
</evidence>
<feature type="region of interest" description="Disordered" evidence="1">
    <location>
        <begin position="1"/>
        <end position="65"/>
    </location>
</feature>
<accession>A0ABP3RFK5</accession>
<organism evidence="2 3">
    <name type="scientific">Streptomyces crystallinus</name>
    <dbReference type="NCBI Taxonomy" id="68191"/>
    <lineage>
        <taxon>Bacteria</taxon>
        <taxon>Bacillati</taxon>
        <taxon>Actinomycetota</taxon>
        <taxon>Actinomycetes</taxon>
        <taxon>Kitasatosporales</taxon>
        <taxon>Streptomycetaceae</taxon>
        <taxon>Streptomyces</taxon>
    </lineage>
</organism>
<feature type="compositionally biased region" description="Basic and acidic residues" evidence="1">
    <location>
        <begin position="26"/>
        <end position="35"/>
    </location>
</feature>
<dbReference type="Proteomes" id="UP001500668">
    <property type="component" value="Unassembled WGS sequence"/>
</dbReference>
<sequence length="65" mass="6989">MPGEDGELECGGAQHRGGEPGAAQTQRKEWKELHGRPPNGTPEGRRRPPRVPSWGAMGRTTVLCG</sequence>
<proteinExistence type="predicted"/>
<reference evidence="3" key="1">
    <citation type="journal article" date="2019" name="Int. J. Syst. Evol. Microbiol.">
        <title>The Global Catalogue of Microorganisms (GCM) 10K type strain sequencing project: providing services to taxonomists for standard genome sequencing and annotation.</title>
        <authorList>
            <consortium name="The Broad Institute Genomics Platform"/>
            <consortium name="The Broad Institute Genome Sequencing Center for Infectious Disease"/>
            <person name="Wu L."/>
            <person name="Ma J."/>
        </authorList>
    </citation>
    <scope>NUCLEOTIDE SEQUENCE [LARGE SCALE GENOMIC DNA]</scope>
    <source>
        <strain evidence="3">JCM 5067</strain>
    </source>
</reference>
<dbReference type="EMBL" id="BAAACA010000021">
    <property type="protein sequence ID" value="GAA0605882.1"/>
    <property type="molecule type" value="Genomic_DNA"/>
</dbReference>